<sequence>MIKYLMIIIAFFLNIVYLKAQVQELKMDSVYTDKDSVKITLKIVSCKPVTLPLDFYWSGINSKYAFFQVELEELNNNIYIDKFRNSIFSADIFDIDEYNNFLERQYSFSLGNLIEKNILYRIRVIIYYNKKNKDIPTKKTEWKYFRVI</sequence>
<reference evidence="1 2" key="1">
    <citation type="submission" date="2022-12" db="EMBL/GenBank/DDBJ databases">
        <title>Chitinophagaceae gen. sp. nov., a new member of the family Chitinophagaceae, isolated from soil in a chemical factory.</title>
        <authorList>
            <person name="Ke Z."/>
        </authorList>
    </citation>
    <scope>NUCLEOTIDE SEQUENCE [LARGE SCALE GENOMIC DNA]</scope>
    <source>
        <strain evidence="1 2">LY-5</strain>
    </source>
</reference>
<protein>
    <submittedName>
        <fullName evidence="1">Uncharacterized protein</fullName>
    </submittedName>
</protein>
<dbReference type="Proteomes" id="UP001210231">
    <property type="component" value="Unassembled WGS sequence"/>
</dbReference>
<keyword evidence="2" id="KW-1185">Reference proteome</keyword>
<gene>
    <name evidence="1" type="ORF">O3P16_18900</name>
</gene>
<dbReference type="RefSeq" id="WP_407033210.1">
    <property type="nucleotide sequence ID" value="NZ_JAQGEF010000064.1"/>
</dbReference>
<proteinExistence type="predicted"/>
<evidence type="ECO:0000313" key="1">
    <source>
        <dbReference type="EMBL" id="MDA3616881.1"/>
    </source>
</evidence>
<evidence type="ECO:0000313" key="2">
    <source>
        <dbReference type="Proteomes" id="UP001210231"/>
    </source>
</evidence>
<comment type="caution">
    <text evidence="1">The sequence shown here is derived from an EMBL/GenBank/DDBJ whole genome shotgun (WGS) entry which is preliminary data.</text>
</comment>
<dbReference type="EMBL" id="JAQGEF010000064">
    <property type="protein sequence ID" value="MDA3616881.1"/>
    <property type="molecule type" value="Genomic_DNA"/>
</dbReference>
<organism evidence="1 2">
    <name type="scientific">Polluticaenibacter yanchengensis</name>
    <dbReference type="NCBI Taxonomy" id="3014562"/>
    <lineage>
        <taxon>Bacteria</taxon>
        <taxon>Pseudomonadati</taxon>
        <taxon>Bacteroidota</taxon>
        <taxon>Chitinophagia</taxon>
        <taxon>Chitinophagales</taxon>
        <taxon>Chitinophagaceae</taxon>
        <taxon>Polluticaenibacter</taxon>
    </lineage>
</organism>
<name>A0ABT4UPW5_9BACT</name>
<accession>A0ABT4UPW5</accession>